<evidence type="ECO:0000256" key="8">
    <source>
        <dbReference type="ARBA" id="ARBA00022614"/>
    </source>
</evidence>
<dbReference type="InterPro" id="IPR005135">
    <property type="entry name" value="Endo/exonuclease/phosphatase"/>
</dbReference>
<evidence type="ECO:0000256" key="23">
    <source>
        <dbReference type="ARBA" id="ARBA00045495"/>
    </source>
</evidence>
<comment type="caution">
    <text evidence="26">The sequence shown here is derived from an EMBL/GenBank/DDBJ whole genome shotgun (WGS) entry which is preliminary data.</text>
</comment>
<keyword evidence="17" id="KW-0804">Transcription</keyword>
<feature type="compositionally biased region" description="Polar residues" evidence="24">
    <location>
        <begin position="127"/>
        <end position="138"/>
    </location>
</feature>
<evidence type="ECO:0000256" key="6">
    <source>
        <dbReference type="ARBA" id="ARBA00012161"/>
    </source>
</evidence>
<evidence type="ECO:0000256" key="4">
    <source>
        <dbReference type="ARBA" id="ARBA00004496"/>
    </source>
</evidence>
<comment type="function">
    <text evidence="23">Acts as a catalytic component of the CCR4-NOT core complex, which in the nucleus seems to be a general transcription factor, and in the cytoplasm the major mRNA deadenylase involved in mRNA turnover. Ccr4 has 3'-5' RNase activity with a strong preference for polyadenylated substrates and also low exonuclease activity towards single-stranded DNA.</text>
</comment>
<dbReference type="GO" id="GO:0046872">
    <property type="term" value="F:metal ion binding"/>
    <property type="evidence" value="ECO:0007669"/>
    <property type="project" value="UniProtKB-KW"/>
</dbReference>
<dbReference type="GO" id="GO:0003723">
    <property type="term" value="F:RNA binding"/>
    <property type="evidence" value="ECO:0007669"/>
    <property type="project" value="UniProtKB-KW"/>
</dbReference>
<comment type="subcellular location">
    <subcellularLocation>
        <location evidence="4">Cytoplasm</location>
    </subcellularLocation>
    <subcellularLocation>
        <location evidence="3">Nucleus</location>
    </subcellularLocation>
</comment>
<keyword evidence="14" id="KW-0460">Magnesium</keyword>
<dbReference type="Gene3D" id="3.80.10.10">
    <property type="entry name" value="Ribonuclease Inhibitor"/>
    <property type="match status" value="1"/>
</dbReference>
<dbReference type="InterPro" id="IPR003591">
    <property type="entry name" value="Leu-rich_rpt_typical-subtyp"/>
</dbReference>
<dbReference type="PANTHER" id="PTHR12121:SF100">
    <property type="entry name" value="POLY(A)-SPECIFIC RIBONUCLEASE"/>
    <property type="match status" value="1"/>
</dbReference>
<dbReference type="GO" id="GO:0005737">
    <property type="term" value="C:cytoplasm"/>
    <property type="evidence" value="ECO:0007669"/>
    <property type="project" value="UniProtKB-SubCell"/>
</dbReference>
<evidence type="ECO:0000256" key="9">
    <source>
        <dbReference type="ARBA" id="ARBA00022722"/>
    </source>
</evidence>
<evidence type="ECO:0000256" key="18">
    <source>
        <dbReference type="ARBA" id="ARBA00023242"/>
    </source>
</evidence>
<dbReference type="GeneID" id="89959606"/>
<keyword evidence="9" id="KW-0540">Nuclease</keyword>
<feature type="compositionally biased region" description="Polar residues" evidence="24">
    <location>
        <begin position="104"/>
        <end position="116"/>
    </location>
</feature>
<evidence type="ECO:0000256" key="16">
    <source>
        <dbReference type="ARBA" id="ARBA00023015"/>
    </source>
</evidence>
<accession>A0AAE0TQJ3</accession>
<comment type="catalytic activity">
    <reaction evidence="1">
        <text>Exonucleolytic cleavage of poly(A) to 5'-AMP.</text>
        <dbReference type="EC" id="3.1.13.4"/>
    </reaction>
</comment>
<feature type="region of interest" description="Disordered" evidence="24">
    <location>
        <begin position="180"/>
        <end position="216"/>
    </location>
</feature>
<keyword evidence="7" id="KW-0963">Cytoplasm</keyword>
<evidence type="ECO:0000256" key="14">
    <source>
        <dbReference type="ARBA" id="ARBA00022842"/>
    </source>
</evidence>
<keyword evidence="10" id="KW-0479">Metal-binding</keyword>
<keyword evidence="11" id="KW-0677">Repeat</keyword>
<dbReference type="InterPro" id="IPR032675">
    <property type="entry name" value="LRR_dom_sf"/>
</dbReference>
<feature type="compositionally biased region" description="Polar residues" evidence="24">
    <location>
        <begin position="42"/>
        <end position="61"/>
    </location>
</feature>
<dbReference type="GO" id="GO:0004535">
    <property type="term" value="F:poly(A)-specific ribonuclease activity"/>
    <property type="evidence" value="ECO:0007669"/>
    <property type="project" value="UniProtKB-EC"/>
</dbReference>
<dbReference type="AlphaFoldDB" id="A0AAE0TQJ3"/>
<reference evidence="26" key="1">
    <citation type="submission" date="2023-07" db="EMBL/GenBank/DDBJ databases">
        <title>Black Yeasts Isolated from many extreme environments.</title>
        <authorList>
            <person name="Coleine C."/>
            <person name="Stajich J.E."/>
            <person name="Selbmann L."/>
        </authorList>
    </citation>
    <scope>NUCLEOTIDE SEQUENCE</scope>
    <source>
        <strain evidence="26">CCFEE 5485</strain>
    </source>
</reference>
<evidence type="ECO:0000256" key="7">
    <source>
        <dbReference type="ARBA" id="ARBA00022490"/>
    </source>
</evidence>
<evidence type="ECO:0000256" key="1">
    <source>
        <dbReference type="ARBA" id="ARBA00001663"/>
    </source>
</evidence>
<evidence type="ECO:0000259" key="25">
    <source>
        <dbReference type="Pfam" id="PF03372"/>
    </source>
</evidence>
<organism evidence="26 27">
    <name type="scientific">Recurvomyces mirabilis</name>
    <dbReference type="NCBI Taxonomy" id="574656"/>
    <lineage>
        <taxon>Eukaryota</taxon>
        <taxon>Fungi</taxon>
        <taxon>Dikarya</taxon>
        <taxon>Ascomycota</taxon>
        <taxon>Pezizomycotina</taxon>
        <taxon>Dothideomycetes</taxon>
        <taxon>Dothideomycetidae</taxon>
        <taxon>Mycosphaerellales</taxon>
        <taxon>Teratosphaeriaceae</taxon>
        <taxon>Recurvomyces</taxon>
    </lineage>
</organism>
<dbReference type="Pfam" id="PF03372">
    <property type="entry name" value="Exo_endo_phos"/>
    <property type="match status" value="1"/>
</dbReference>
<dbReference type="InterPro" id="IPR001611">
    <property type="entry name" value="Leu-rich_rpt"/>
</dbReference>
<evidence type="ECO:0000256" key="21">
    <source>
        <dbReference type="ARBA" id="ARBA00031469"/>
    </source>
</evidence>
<evidence type="ECO:0000313" key="27">
    <source>
        <dbReference type="Proteomes" id="UP001274830"/>
    </source>
</evidence>
<keyword evidence="15" id="KW-0694">RNA-binding</keyword>
<feature type="region of interest" description="Disordered" evidence="24">
    <location>
        <begin position="95"/>
        <end position="168"/>
    </location>
</feature>
<evidence type="ECO:0000256" key="10">
    <source>
        <dbReference type="ARBA" id="ARBA00022723"/>
    </source>
</evidence>
<comment type="cofactor">
    <cofactor evidence="2">
        <name>Mg(2+)</name>
        <dbReference type="ChEBI" id="CHEBI:18420"/>
    </cofactor>
</comment>
<evidence type="ECO:0000256" key="12">
    <source>
        <dbReference type="ARBA" id="ARBA00022801"/>
    </source>
</evidence>
<dbReference type="EMBL" id="JAUTXT010000043">
    <property type="protein sequence ID" value="KAK3671411.1"/>
    <property type="molecule type" value="Genomic_DNA"/>
</dbReference>
<name>A0AAE0TQJ3_9PEZI</name>
<dbReference type="FunFam" id="3.60.10.10:FF:000037">
    <property type="entry name" value="Glucose-repressible alcohol dehydrogenase transcriptional effector"/>
    <property type="match status" value="1"/>
</dbReference>
<dbReference type="InterPro" id="IPR036691">
    <property type="entry name" value="Endo/exonu/phosph_ase_sf"/>
</dbReference>
<dbReference type="GO" id="GO:0005634">
    <property type="term" value="C:nucleus"/>
    <property type="evidence" value="ECO:0007669"/>
    <property type="project" value="UniProtKB-SubCell"/>
</dbReference>
<feature type="region of interest" description="Disordered" evidence="24">
    <location>
        <begin position="1"/>
        <end position="76"/>
    </location>
</feature>
<sequence length="761" mass="85691">MADGYPRFNPGGQYLPFQNHPLPRGLRNGNGSPLSSARGLFSQVNDTPSPNRSPGTRSPAHTQFGMHGYGGGNHSRQIASINGGGHANYQSAMGFHGKSYAPNHGNQVHHMNSQAQEHGHGYPGHQYTGSGSTLNASTPHYAPAHLSNGTPDQSNASSHPPNQHWQDQEAEYDRLKNAGDKPHFYARNSPHVSRFPGTSQSSISQQTEPGEHGDRRKVPAFAEEVEETGSWDAMDLGGHGLRSMGASIFRHYPDLHKIYFNHNLLTWLPPDIGSMRSLTVLDLSFNKLDSLPAEIGMLTNLKKLLLYGNNLRDLPAEIGTLFQLETLGVVGNNMLRADYMQQIRDNGTKDFVRYLREQASPPEAPLARDWIDLIDPEDTEPEKFSVCSWNILCDRAATAQAYGYTPSDALAWDRRRSMILNEVTDRNADILCLQEIDVENYNEYFRPNLATEDYKGVFWPKGRAQTMGERESRIVDGCAIFFKNSKYIQLDKQMIQFSRDALQRPDMKGEADVYNRIMPKDHIAIVLFLENRATGSRLIVVNTHLAWEGWQADVKLVQVGVLMDQLTKLTERYAKWEPCTDKELFKFAAMDREDGLPEPRVEHAPSMKYDAPTQIPLLVCGDFNSLGDSGVYDLITQGSLSSSHSDFGDHKYGDFTRNGISHPFSFKSVYSNIGSWPWTNYTPDFREIIDYVWYSTNSLQPTGLLGEVDQEYMKRVPGFPNWHFPSDHLALFAEFQVKGRKERKVVEADFGPSSRRDRRDG</sequence>
<keyword evidence="8" id="KW-0433">Leucine-rich repeat</keyword>
<evidence type="ECO:0000313" key="26">
    <source>
        <dbReference type="EMBL" id="KAK3671411.1"/>
    </source>
</evidence>
<comment type="similarity">
    <text evidence="5">Belongs to the CCR4/nocturin family.</text>
</comment>
<dbReference type="SMART" id="SM00369">
    <property type="entry name" value="LRR_TYP"/>
    <property type="match status" value="2"/>
</dbReference>
<evidence type="ECO:0000256" key="11">
    <source>
        <dbReference type="ARBA" id="ARBA00022737"/>
    </source>
</evidence>
<evidence type="ECO:0000256" key="20">
    <source>
        <dbReference type="ARBA" id="ARBA00030493"/>
    </source>
</evidence>
<dbReference type="RefSeq" id="XP_064697009.1">
    <property type="nucleotide sequence ID" value="XM_064835074.1"/>
</dbReference>
<feature type="domain" description="Endonuclease/exonuclease/phosphatase" evidence="25">
    <location>
        <begin position="387"/>
        <end position="728"/>
    </location>
</feature>
<evidence type="ECO:0000256" key="13">
    <source>
        <dbReference type="ARBA" id="ARBA00022839"/>
    </source>
</evidence>
<dbReference type="Proteomes" id="UP001274830">
    <property type="component" value="Unassembled WGS sequence"/>
</dbReference>
<keyword evidence="27" id="KW-1185">Reference proteome</keyword>
<feature type="compositionally biased region" description="Polar residues" evidence="24">
    <location>
        <begin position="147"/>
        <end position="165"/>
    </location>
</feature>
<proteinExistence type="inferred from homology"/>
<evidence type="ECO:0000256" key="15">
    <source>
        <dbReference type="ARBA" id="ARBA00022884"/>
    </source>
</evidence>
<keyword evidence="12 26" id="KW-0378">Hydrolase</keyword>
<dbReference type="Gene3D" id="3.60.10.10">
    <property type="entry name" value="Endonuclease/exonuclease/phosphatase"/>
    <property type="match status" value="1"/>
</dbReference>
<keyword evidence="18" id="KW-0539">Nucleus</keyword>
<keyword evidence="16" id="KW-0805">Transcription regulation</keyword>
<evidence type="ECO:0000256" key="24">
    <source>
        <dbReference type="SAM" id="MobiDB-lite"/>
    </source>
</evidence>
<dbReference type="PANTHER" id="PTHR12121">
    <property type="entry name" value="CARBON CATABOLITE REPRESSOR PROTEIN 4"/>
    <property type="match status" value="1"/>
</dbReference>
<dbReference type="InterPro" id="IPR050410">
    <property type="entry name" value="CCR4/nocturin_mRNA_transcr"/>
</dbReference>
<dbReference type="SUPFAM" id="SSF52058">
    <property type="entry name" value="L domain-like"/>
    <property type="match status" value="1"/>
</dbReference>
<evidence type="ECO:0000256" key="22">
    <source>
        <dbReference type="ARBA" id="ARBA00033317"/>
    </source>
</evidence>
<evidence type="ECO:0000256" key="17">
    <source>
        <dbReference type="ARBA" id="ARBA00023163"/>
    </source>
</evidence>
<evidence type="ECO:0000256" key="19">
    <source>
        <dbReference type="ARBA" id="ARBA00023475"/>
    </source>
</evidence>
<dbReference type="SUPFAM" id="SSF56219">
    <property type="entry name" value="DNase I-like"/>
    <property type="match status" value="1"/>
</dbReference>
<feature type="compositionally biased region" description="Polar residues" evidence="24">
    <location>
        <begin position="196"/>
        <end position="208"/>
    </location>
</feature>
<gene>
    <name evidence="26" type="primary">CCR4</name>
    <name evidence="26" type="ORF">LTR78_008689</name>
</gene>
<keyword evidence="13" id="KW-0269">Exonuclease</keyword>
<dbReference type="CDD" id="cd09097">
    <property type="entry name" value="Deadenylase_CCR4"/>
    <property type="match status" value="1"/>
</dbReference>
<dbReference type="PROSITE" id="PS51450">
    <property type="entry name" value="LRR"/>
    <property type="match status" value="2"/>
</dbReference>
<evidence type="ECO:0000256" key="3">
    <source>
        <dbReference type="ARBA" id="ARBA00004123"/>
    </source>
</evidence>
<dbReference type="EC" id="3.1.13.4" evidence="6"/>
<dbReference type="Pfam" id="PF00560">
    <property type="entry name" value="LRR_1"/>
    <property type="match status" value="1"/>
</dbReference>
<protein>
    <recommendedName>
        <fullName evidence="19">CCR4-Not complex 3'-5'-exoribonuclease subunit Ccr4</fullName>
        <ecNumber evidence="6">3.1.13.4</ecNumber>
    </recommendedName>
    <alternativeName>
        <fullName evidence="20">Carbon catabolite repressor protein 4</fullName>
    </alternativeName>
    <alternativeName>
        <fullName evidence="21">Cytoplasmic deadenylase</fullName>
    </alternativeName>
    <alternativeName>
        <fullName evidence="22">Glucose-repressible alcohol dehydrogenase transcriptional effector</fullName>
    </alternativeName>
</protein>
<evidence type="ECO:0000256" key="2">
    <source>
        <dbReference type="ARBA" id="ARBA00001946"/>
    </source>
</evidence>
<evidence type="ECO:0000256" key="5">
    <source>
        <dbReference type="ARBA" id="ARBA00010774"/>
    </source>
</evidence>